<dbReference type="Gene3D" id="3.40.50.300">
    <property type="entry name" value="P-loop containing nucleotide triphosphate hydrolases"/>
    <property type="match status" value="1"/>
</dbReference>
<dbReference type="AlphaFoldDB" id="A3MTC5"/>
<dbReference type="SUPFAM" id="SSF52980">
    <property type="entry name" value="Restriction endonuclease-like"/>
    <property type="match status" value="1"/>
</dbReference>
<dbReference type="STRING" id="410359.Pcal_0460"/>
<dbReference type="HOGENOM" id="CLU_064028_0_0_2"/>
<keyword evidence="3" id="KW-1185">Reference proteome</keyword>
<dbReference type="InterPro" id="IPR027417">
    <property type="entry name" value="P-loop_NTPase"/>
</dbReference>
<dbReference type="OrthoDB" id="28519at2157"/>
<proteinExistence type="predicted"/>
<protein>
    <recommendedName>
        <fullName evidence="1">DUF8196 domain-containing protein</fullName>
    </recommendedName>
</protein>
<dbReference type="PANTHER" id="PTHR34314:SF6">
    <property type="entry name" value="DUF3782 DOMAIN-CONTAINING PROTEIN"/>
    <property type="match status" value="1"/>
</dbReference>
<dbReference type="RefSeq" id="WP_011849150.1">
    <property type="nucleotide sequence ID" value="NC_009073.1"/>
</dbReference>
<dbReference type="Pfam" id="PF26618">
    <property type="entry name" value="DUF8196"/>
    <property type="match status" value="1"/>
</dbReference>
<gene>
    <name evidence="2" type="ordered locus">Pcal_0460</name>
</gene>
<dbReference type="GeneID" id="4910090"/>
<accession>A3MTC5</accession>
<dbReference type="PANTHER" id="PTHR34314">
    <property type="entry name" value="CRENARCHAEAL PROTEIN, PUTATIVE-RELATED"/>
    <property type="match status" value="1"/>
</dbReference>
<dbReference type="eggNOG" id="arCOG01426">
    <property type="taxonomic scope" value="Archaea"/>
</dbReference>
<dbReference type="InterPro" id="IPR058509">
    <property type="entry name" value="DUF8196"/>
</dbReference>
<name>A3MTC5_PYRCJ</name>
<dbReference type="Proteomes" id="UP000001431">
    <property type="component" value="Chromosome"/>
</dbReference>
<reference evidence="2" key="1">
    <citation type="submission" date="2007-02" db="EMBL/GenBank/DDBJ databases">
        <title>Complete sequence of Pyrobaculum calidifontis JCM 11548.</title>
        <authorList>
            <consortium name="US DOE Joint Genome Institute"/>
            <person name="Copeland A."/>
            <person name="Lucas S."/>
            <person name="Lapidus A."/>
            <person name="Barry K."/>
            <person name="Glavina del Rio T."/>
            <person name="Dalin E."/>
            <person name="Tice H."/>
            <person name="Pitluck S."/>
            <person name="Chain P."/>
            <person name="Malfatti S."/>
            <person name="Shin M."/>
            <person name="Vergez L."/>
            <person name="Schmutz J."/>
            <person name="Larimer F."/>
            <person name="Land M."/>
            <person name="Hauser L."/>
            <person name="Kyrpides N."/>
            <person name="Mikhailova N."/>
            <person name="Cozen A.E."/>
            <person name="Fitz-Gibbon S.T."/>
            <person name="House C.H."/>
            <person name="Saltikov C."/>
            <person name="Lowe T.M."/>
            <person name="Richardson P."/>
        </authorList>
    </citation>
    <scope>NUCLEOTIDE SEQUENCE [LARGE SCALE GENOMIC DNA]</scope>
    <source>
        <strain evidence="2">JCM 11548</strain>
    </source>
</reference>
<dbReference type="InterPro" id="IPR011335">
    <property type="entry name" value="Restrct_endonuc-II-like"/>
</dbReference>
<evidence type="ECO:0000259" key="1">
    <source>
        <dbReference type="Pfam" id="PF26618"/>
    </source>
</evidence>
<dbReference type="EMBL" id="CP000561">
    <property type="protein sequence ID" value="ABO07892.1"/>
    <property type="molecule type" value="Genomic_DNA"/>
</dbReference>
<evidence type="ECO:0000313" key="3">
    <source>
        <dbReference type="Proteomes" id="UP000001431"/>
    </source>
</evidence>
<dbReference type="KEGG" id="pcl:Pcal_0460"/>
<evidence type="ECO:0000313" key="2">
    <source>
        <dbReference type="EMBL" id="ABO07892.1"/>
    </source>
</evidence>
<feature type="domain" description="DUF8196" evidence="1">
    <location>
        <begin position="101"/>
        <end position="209"/>
    </location>
</feature>
<organism evidence="2 3">
    <name type="scientific">Pyrobaculum calidifontis (strain DSM 21063 / JCM 11548 / VA1)</name>
    <dbReference type="NCBI Taxonomy" id="410359"/>
    <lineage>
        <taxon>Archaea</taxon>
        <taxon>Thermoproteota</taxon>
        <taxon>Thermoprotei</taxon>
        <taxon>Thermoproteales</taxon>
        <taxon>Thermoproteaceae</taxon>
        <taxon>Pyrobaculum</taxon>
    </lineage>
</organism>
<sequence length="212" mass="24489">MASDLKRQFLKLLEEDEEFRYAVAGRLGILEVLKRLDAIAEEQKNINRNIENINQKIEKTWEEIAKIWAQIEKIWKEIKDMKKTLNRVEKTLEHITISIEEEAQEAVAWLLSQRGITMEIGDVKVDEKYEFDIYGSNGQITVVGEAKTRASPRAVGKLLERVEKAKKLRPDIFKGRVVPVIYCLKYVGNPKEAEERGVWVIKSGKELTKPPL</sequence>